<evidence type="ECO:0000313" key="1">
    <source>
        <dbReference type="EMBL" id="SOB72667.1"/>
    </source>
</evidence>
<sequence>MHQDNPHDFFSFAKLKQVPVIASFDAAGQIKPIYVRINGEVFKIQSCHCNHKLPNTFEFKCRVIDNDCLKPLTLTYYRSENAWMIPG</sequence>
<name>A0A285PTT9_9FIRM</name>
<protein>
    <submittedName>
        <fullName evidence="1">Uncharacterized protein</fullName>
    </submittedName>
</protein>
<organism evidence="1 2">
    <name type="scientific">Anaerobutyricum hallii</name>
    <dbReference type="NCBI Taxonomy" id="39488"/>
    <lineage>
        <taxon>Bacteria</taxon>
        <taxon>Bacillati</taxon>
        <taxon>Bacillota</taxon>
        <taxon>Clostridia</taxon>
        <taxon>Lachnospirales</taxon>
        <taxon>Lachnospiraceae</taxon>
        <taxon>Anaerobutyricum</taxon>
    </lineage>
</organism>
<dbReference type="EMBL" id="LT907978">
    <property type="protein sequence ID" value="SOB72667.1"/>
    <property type="molecule type" value="Genomic_DNA"/>
</dbReference>
<dbReference type="AlphaFoldDB" id="A0A285PTT9"/>
<accession>A0A285PTT9</accession>
<proteinExistence type="predicted"/>
<reference evidence="2" key="1">
    <citation type="submission" date="2017-09" db="EMBL/GenBank/DDBJ databases">
        <authorList>
            <person name="Shetty A S."/>
        </authorList>
    </citation>
    <scope>NUCLEOTIDE SEQUENCE [LARGE SCALE GENOMIC DNA]</scope>
</reference>
<gene>
    <name evidence="1" type="ORF">EHLA_2034</name>
</gene>
<dbReference type="Proteomes" id="UP000217549">
    <property type="component" value="Chromosome I"/>
</dbReference>
<evidence type="ECO:0000313" key="2">
    <source>
        <dbReference type="Proteomes" id="UP000217549"/>
    </source>
</evidence>
<keyword evidence="2" id="KW-1185">Reference proteome</keyword>
<dbReference type="KEGG" id="ehl:EHLA_2034"/>